<dbReference type="PANTHER" id="PTHR44329">
    <property type="entry name" value="SERINE/THREONINE-PROTEIN KINASE TNNI3K-RELATED"/>
    <property type="match status" value="1"/>
</dbReference>
<feature type="compositionally biased region" description="Polar residues" evidence="1">
    <location>
        <begin position="69"/>
        <end position="79"/>
    </location>
</feature>
<dbReference type="InterPro" id="IPR051681">
    <property type="entry name" value="Ser/Thr_Kinases-Pseudokinases"/>
</dbReference>
<dbReference type="InterPro" id="IPR008271">
    <property type="entry name" value="Ser/Thr_kinase_AS"/>
</dbReference>
<dbReference type="GO" id="GO:0005524">
    <property type="term" value="F:ATP binding"/>
    <property type="evidence" value="ECO:0007669"/>
    <property type="project" value="InterPro"/>
</dbReference>
<protein>
    <recommendedName>
        <fullName evidence="2">Protein kinase domain-containing protein</fullName>
    </recommendedName>
</protein>
<sequence length="486" mass="53464">METPVMSRAQTREGLGSGFTCAGGALRWLASSWRHCHPNRSQPHRSSSEGSCQPTFPTHQPLSPATYGTVASSFDVLSSSKEEQEAGPSDVVDPTDPADPADQADRADRIDRPDRPGIASTVSSNTSHIPWGDITVRGKIGEGGQSKVYHGRWSGADVAVKVLRALDCPQAREALRREVEALTKLRHPRICSLFGFSEIHRWPDATPDRPEPHTVPKHAVLVLEYMPCTLFQLLRSRPYAELRGYVQEIASDTACALAHMHELGFIHRDVKPTNVLITETLNAKLSDFGISKSLSGRAEAEEHTPAMGTLRYMAPEVIKGGRYDSSCDVYSFGLVLWEMIHPGHIAFGQYNAVTACEAAMRGERPSLINTSRNDNSAVADEVEALFIRLSAQCWASFPHERMSMVDVAMELHQEDDALAMGCRLRPTLSSLLDPSSGSSVWSLPDEKLHTSLDDELYTTKLPGEMMWATSCDNGLTHDQCHVTHDP</sequence>
<gene>
    <name evidence="3" type="ORF">HERI1096_LOCUS12976</name>
</gene>
<proteinExistence type="predicted"/>
<dbReference type="InterPro" id="IPR011009">
    <property type="entry name" value="Kinase-like_dom_sf"/>
</dbReference>
<dbReference type="SUPFAM" id="SSF56112">
    <property type="entry name" value="Protein kinase-like (PK-like)"/>
    <property type="match status" value="1"/>
</dbReference>
<dbReference type="Gene3D" id="3.30.200.20">
    <property type="entry name" value="Phosphorylase Kinase, domain 1"/>
    <property type="match status" value="1"/>
</dbReference>
<dbReference type="Gene3D" id="1.10.510.10">
    <property type="entry name" value="Transferase(Phosphotransferase) domain 1"/>
    <property type="match status" value="1"/>
</dbReference>
<dbReference type="EMBL" id="HBHX01023356">
    <property type="protein sequence ID" value="CAE0112316.1"/>
    <property type="molecule type" value="Transcribed_RNA"/>
</dbReference>
<feature type="domain" description="Protein kinase" evidence="2">
    <location>
        <begin position="134"/>
        <end position="415"/>
    </location>
</feature>
<feature type="region of interest" description="Disordered" evidence="1">
    <location>
        <begin position="36"/>
        <end position="127"/>
    </location>
</feature>
<evidence type="ECO:0000256" key="1">
    <source>
        <dbReference type="SAM" id="MobiDB-lite"/>
    </source>
</evidence>
<name>A0A7S3AQY6_9EUKA</name>
<dbReference type="Pfam" id="PF00069">
    <property type="entry name" value="Pkinase"/>
    <property type="match status" value="1"/>
</dbReference>
<reference evidence="3" key="1">
    <citation type="submission" date="2021-01" db="EMBL/GenBank/DDBJ databases">
        <authorList>
            <person name="Corre E."/>
            <person name="Pelletier E."/>
            <person name="Niang G."/>
            <person name="Scheremetjew M."/>
            <person name="Finn R."/>
            <person name="Kale V."/>
            <person name="Holt S."/>
            <person name="Cochrane G."/>
            <person name="Meng A."/>
            <person name="Brown T."/>
            <person name="Cohen L."/>
        </authorList>
    </citation>
    <scope>NUCLEOTIDE SEQUENCE</scope>
    <source>
        <strain evidence="3">CCMP281</strain>
    </source>
</reference>
<dbReference type="PROSITE" id="PS00108">
    <property type="entry name" value="PROTEIN_KINASE_ST"/>
    <property type="match status" value="1"/>
</dbReference>
<feature type="compositionally biased region" description="Basic and acidic residues" evidence="1">
    <location>
        <begin position="103"/>
        <end position="115"/>
    </location>
</feature>
<organism evidence="3">
    <name type="scientific">Haptolina ericina</name>
    <dbReference type="NCBI Taxonomy" id="156174"/>
    <lineage>
        <taxon>Eukaryota</taxon>
        <taxon>Haptista</taxon>
        <taxon>Haptophyta</taxon>
        <taxon>Prymnesiophyceae</taxon>
        <taxon>Prymnesiales</taxon>
        <taxon>Prymnesiaceae</taxon>
        <taxon>Haptolina</taxon>
    </lineage>
</organism>
<accession>A0A7S3AQY6</accession>
<dbReference type="SMART" id="SM00220">
    <property type="entry name" value="S_TKc"/>
    <property type="match status" value="1"/>
</dbReference>
<evidence type="ECO:0000313" key="3">
    <source>
        <dbReference type="EMBL" id="CAE0112316.1"/>
    </source>
</evidence>
<feature type="compositionally biased region" description="Polar residues" evidence="1">
    <location>
        <begin position="39"/>
        <end position="63"/>
    </location>
</feature>
<dbReference type="AlphaFoldDB" id="A0A7S3AQY6"/>
<dbReference type="PROSITE" id="PS50011">
    <property type="entry name" value="PROTEIN_KINASE_DOM"/>
    <property type="match status" value="1"/>
</dbReference>
<dbReference type="GO" id="GO:0004674">
    <property type="term" value="F:protein serine/threonine kinase activity"/>
    <property type="evidence" value="ECO:0007669"/>
    <property type="project" value="TreeGrafter"/>
</dbReference>
<dbReference type="InterPro" id="IPR000719">
    <property type="entry name" value="Prot_kinase_dom"/>
</dbReference>
<evidence type="ECO:0000259" key="2">
    <source>
        <dbReference type="PROSITE" id="PS50011"/>
    </source>
</evidence>